<proteinExistence type="predicted"/>
<evidence type="ECO:0000313" key="3">
    <source>
        <dbReference type="Proteomes" id="UP000230233"/>
    </source>
</evidence>
<dbReference type="AlphaFoldDB" id="A0A2G5T8Y4"/>
<keyword evidence="3" id="KW-1185">Reference proteome</keyword>
<reference evidence="3" key="1">
    <citation type="submission" date="2017-10" db="EMBL/GenBank/DDBJ databases">
        <title>Rapid genome shrinkage in a self-fertile nematode reveals novel sperm competition proteins.</title>
        <authorList>
            <person name="Yin D."/>
            <person name="Schwarz E.M."/>
            <person name="Thomas C.G."/>
            <person name="Felde R.L."/>
            <person name="Korf I.F."/>
            <person name="Cutter A.D."/>
            <person name="Schartner C.M."/>
            <person name="Ralston E.J."/>
            <person name="Meyer B.J."/>
            <person name="Haag E.S."/>
        </authorList>
    </citation>
    <scope>NUCLEOTIDE SEQUENCE [LARGE SCALE GENOMIC DNA]</scope>
    <source>
        <strain evidence="3">JU1422</strain>
    </source>
</reference>
<dbReference type="OrthoDB" id="5785668at2759"/>
<organism evidence="2 3">
    <name type="scientific">Caenorhabditis nigoni</name>
    <dbReference type="NCBI Taxonomy" id="1611254"/>
    <lineage>
        <taxon>Eukaryota</taxon>
        <taxon>Metazoa</taxon>
        <taxon>Ecdysozoa</taxon>
        <taxon>Nematoda</taxon>
        <taxon>Chromadorea</taxon>
        <taxon>Rhabditida</taxon>
        <taxon>Rhabditina</taxon>
        <taxon>Rhabditomorpha</taxon>
        <taxon>Rhabditoidea</taxon>
        <taxon>Rhabditidae</taxon>
        <taxon>Peloderinae</taxon>
        <taxon>Caenorhabditis</taxon>
    </lineage>
</organism>
<gene>
    <name evidence="2" type="primary">Cni-C14C6.13</name>
    <name evidence="2" type="synonym">Cnig_chr_V.g17398</name>
    <name evidence="2" type="ORF">B9Z55_017398</name>
</gene>
<evidence type="ECO:0000313" key="2">
    <source>
        <dbReference type="EMBL" id="PIC23845.1"/>
    </source>
</evidence>
<feature type="signal peptide" evidence="1">
    <location>
        <begin position="1"/>
        <end position="20"/>
    </location>
</feature>
<keyword evidence="1" id="KW-0732">Signal</keyword>
<dbReference type="Proteomes" id="UP000230233">
    <property type="component" value="Chromosome V"/>
</dbReference>
<accession>A0A2G5T8Y4</accession>
<name>A0A2G5T8Y4_9PELO</name>
<protein>
    <submittedName>
        <fullName evidence="2">Uncharacterized protein</fullName>
    </submittedName>
</protein>
<feature type="chain" id="PRO_5013915722" evidence="1">
    <location>
        <begin position="21"/>
        <end position="350"/>
    </location>
</feature>
<comment type="caution">
    <text evidence="2">The sequence shown here is derived from an EMBL/GenBank/DDBJ whole genome shotgun (WGS) entry which is preliminary data.</text>
</comment>
<sequence length="350" mass="39573">MWWDLIFLTIILGTFESSTAQSFPVPTIKIYNFASSDDSSRLFYTQFSEISVLEDYDPSEYPVPKDLGIAMMGEFPKNCSCPDLRKIHSVTNQFGQLKFERAENLTSDMVDHGLAGFLAPFPGYCGSDQIELIEFYSPVLKTFRYDTSNNIQSYLTDYKNLFRPVRVLGYAYYSTPNVWLSGTPPYIKQGMQSQFYKTISVKFEMVRVLKKENQYSYAVNQNLIKNLTESGWSLTDETRAGPVSSQNELEKIREICGSGSLQRCRDTLDASSGLYRPINLDAMEMGSREDMGDCGYFLASTSTCFSQAQAMYSYDVNYGTIQAMYVNYPSSNGDGSVGRASPYIFSLLKL</sequence>
<evidence type="ECO:0000256" key="1">
    <source>
        <dbReference type="SAM" id="SignalP"/>
    </source>
</evidence>
<dbReference type="EMBL" id="PDUG01000005">
    <property type="protein sequence ID" value="PIC23845.1"/>
    <property type="molecule type" value="Genomic_DNA"/>
</dbReference>